<accession>A0A1V9YWH9</accession>
<reference evidence="1 2" key="1">
    <citation type="journal article" date="2014" name="Genome Biol. Evol.">
        <title>The secreted proteins of Achlya hypogyna and Thraustotheca clavata identify the ancestral oomycete secretome and reveal gene acquisitions by horizontal gene transfer.</title>
        <authorList>
            <person name="Misner I."/>
            <person name="Blouin N."/>
            <person name="Leonard G."/>
            <person name="Richards T.A."/>
            <person name="Lane C.E."/>
        </authorList>
    </citation>
    <scope>NUCLEOTIDE SEQUENCE [LARGE SCALE GENOMIC DNA]</scope>
    <source>
        <strain evidence="1 2">ATCC 48635</strain>
    </source>
</reference>
<keyword evidence="2" id="KW-1185">Reference proteome</keyword>
<dbReference type="Gene3D" id="2.60.120.920">
    <property type="match status" value="1"/>
</dbReference>
<evidence type="ECO:0000313" key="2">
    <source>
        <dbReference type="Proteomes" id="UP000243579"/>
    </source>
</evidence>
<dbReference type="Proteomes" id="UP000243579">
    <property type="component" value="Unassembled WGS sequence"/>
</dbReference>
<dbReference type="EMBL" id="JNBR01000696">
    <property type="protein sequence ID" value="OQR89983.1"/>
    <property type="molecule type" value="Genomic_DNA"/>
</dbReference>
<dbReference type="InterPro" id="IPR043136">
    <property type="entry name" value="B30.2/SPRY_sf"/>
</dbReference>
<dbReference type="AlphaFoldDB" id="A0A1V9YWH9"/>
<evidence type="ECO:0000313" key="1">
    <source>
        <dbReference type="EMBL" id="OQR89983.1"/>
    </source>
</evidence>
<protein>
    <recommendedName>
        <fullName evidence="3">B30.2/SPRY domain-containing protein</fullName>
    </recommendedName>
</protein>
<name>A0A1V9YWH9_ACHHY</name>
<comment type="caution">
    <text evidence="1">The sequence shown here is derived from an EMBL/GenBank/DDBJ whole genome shotgun (WGS) entry which is preliminary data.</text>
</comment>
<gene>
    <name evidence="1" type="ORF">ACHHYP_05900</name>
</gene>
<proteinExistence type="predicted"/>
<dbReference type="OrthoDB" id="77733at2759"/>
<sequence length="176" mass="19382">MPSSLVFEAQTDLAAAAPHLKPSPSLWSSPSQSKEVVFSSSRHWQTCRGVSHAAEFSIAFKAVGCRHIVLGMAGSSCQQLSDVFGIDFDVRTGAVLWSSERDVLYESDAAYAYEWGTCDEHVVTVRLDKDAAEMHFFMNEKPMGLVLRNVPEHCEYPAIAIRGSLSPNATTLLRFL</sequence>
<evidence type="ECO:0008006" key="3">
    <source>
        <dbReference type="Google" id="ProtNLM"/>
    </source>
</evidence>
<organism evidence="1 2">
    <name type="scientific">Achlya hypogyna</name>
    <name type="common">Oomycete</name>
    <name type="synonym">Protoachlya hypogyna</name>
    <dbReference type="NCBI Taxonomy" id="1202772"/>
    <lineage>
        <taxon>Eukaryota</taxon>
        <taxon>Sar</taxon>
        <taxon>Stramenopiles</taxon>
        <taxon>Oomycota</taxon>
        <taxon>Saprolegniomycetes</taxon>
        <taxon>Saprolegniales</taxon>
        <taxon>Achlyaceae</taxon>
        <taxon>Achlya</taxon>
    </lineage>
</organism>